<proteinExistence type="predicted"/>
<dbReference type="OrthoDB" id="7391824at2"/>
<sequence length="73" mass="7740">MLNIISILIGLLSLVIVIPAQIPFLGWANWFALPFVVAGVVIGQLSSSNSGRNFCLIVLLIAAIRLTLGGGFF</sequence>
<dbReference type="Proteomes" id="UP000286576">
    <property type="component" value="Unassembled WGS sequence"/>
</dbReference>
<evidence type="ECO:0000313" key="3">
    <source>
        <dbReference type="Proteomes" id="UP000286576"/>
    </source>
</evidence>
<organism evidence="2 3">
    <name type="scientific">Aurantiacibacter zhengii</name>
    <dbReference type="NCBI Taxonomy" id="2307003"/>
    <lineage>
        <taxon>Bacteria</taxon>
        <taxon>Pseudomonadati</taxon>
        <taxon>Pseudomonadota</taxon>
        <taxon>Alphaproteobacteria</taxon>
        <taxon>Sphingomonadales</taxon>
        <taxon>Erythrobacteraceae</taxon>
        <taxon>Aurantiacibacter</taxon>
    </lineage>
</organism>
<keyword evidence="1" id="KW-1133">Transmembrane helix</keyword>
<keyword evidence="1" id="KW-0472">Membrane</keyword>
<dbReference type="AlphaFoldDB" id="A0A418NXE7"/>
<protein>
    <submittedName>
        <fullName evidence="2">Uncharacterized protein</fullName>
    </submittedName>
</protein>
<keyword evidence="1" id="KW-0812">Transmembrane</keyword>
<keyword evidence="3" id="KW-1185">Reference proteome</keyword>
<accession>A0A418NXE7</accession>
<evidence type="ECO:0000313" key="2">
    <source>
        <dbReference type="EMBL" id="RIV89284.1"/>
    </source>
</evidence>
<reference evidence="2 3" key="1">
    <citation type="submission" date="2018-08" db="EMBL/GenBank/DDBJ databases">
        <title>Erythrobacter zhengii sp.nov., a bacterium isolated from deep-sea sediment.</title>
        <authorList>
            <person name="Fang C."/>
            <person name="Wu Y.-H."/>
            <person name="Sun C."/>
            <person name="Wang H."/>
            <person name="Cheng H."/>
            <person name="Meng F.-X."/>
            <person name="Wang C.-S."/>
            <person name="Xu X.-W."/>
        </authorList>
    </citation>
    <scope>NUCLEOTIDE SEQUENCE [LARGE SCALE GENOMIC DNA]</scope>
    <source>
        <strain evidence="2 3">V18</strain>
    </source>
</reference>
<evidence type="ECO:0000256" key="1">
    <source>
        <dbReference type="SAM" id="Phobius"/>
    </source>
</evidence>
<gene>
    <name evidence="2" type="ORF">D2V07_03340</name>
</gene>
<name>A0A418NXE7_9SPHN</name>
<feature type="transmembrane region" description="Helical" evidence="1">
    <location>
        <begin position="54"/>
        <end position="72"/>
    </location>
</feature>
<dbReference type="EMBL" id="QXFL01000001">
    <property type="protein sequence ID" value="RIV89284.1"/>
    <property type="molecule type" value="Genomic_DNA"/>
</dbReference>
<dbReference type="RefSeq" id="WP_119584654.1">
    <property type="nucleotide sequence ID" value="NZ_CAWODQ010000001.1"/>
</dbReference>
<comment type="caution">
    <text evidence="2">The sequence shown here is derived from an EMBL/GenBank/DDBJ whole genome shotgun (WGS) entry which is preliminary data.</text>
</comment>
<feature type="transmembrane region" description="Helical" evidence="1">
    <location>
        <begin position="29"/>
        <end position="47"/>
    </location>
</feature>